<dbReference type="Proteomes" id="UP000633365">
    <property type="component" value="Unassembled WGS sequence"/>
</dbReference>
<sequence length="104" mass="11646">MKELVFGELIVLKGQHCLRIPVEMGINTLCVEVIEGKIRINHGAYTPDGGTWLSAPTGRKAHYDFSSGDNDRIDIDIQESFGRQDMLSVVNVSLFHKALLRIIH</sequence>
<gene>
    <name evidence="1" type="ORF">JKK62_00665</name>
</gene>
<evidence type="ECO:0000313" key="1">
    <source>
        <dbReference type="EMBL" id="MBK6087180.1"/>
    </source>
</evidence>
<evidence type="ECO:0000313" key="2">
    <source>
        <dbReference type="Proteomes" id="UP000633365"/>
    </source>
</evidence>
<dbReference type="RefSeq" id="WP_201426518.1">
    <property type="nucleotide sequence ID" value="NZ_JAEQMG010000011.1"/>
</dbReference>
<protein>
    <submittedName>
        <fullName evidence="1">Uncharacterized protein</fullName>
    </submittedName>
</protein>
<accession>A0A934TY44</accession>
<comment type="caution">
    <text evidence="1">The sequence shown here is derived from an EMBL/GenBank/DDBJ whole genome shotgun (WGS) entry which is preliminary data.</text>
</comment>
<reference evidence="1" key="1">
    <citation type="submission" date="2021-01" db="EMBL/GenBank/DDBJ databases">
        <title>Genome public.</title>
        <authorList>
            <person name="Liu C."/>
            <person name="Sun Q."/>
        </authorList>
    </citation>
    <scope>NUCLEOTIDE SEQUENCE</scope>
    <source>
        <strain evidence="1">M6</strain>
    </source>
</reference>
<organism evidence="1 2">
    <name type="scientific">Ruminococcus difficilis</name>
    <dbReference type="NCBI Taxonomy" id="2763069"/>
    <lineage>
        <taxon>Bacteria</taxon>
        <taxon>Bacillati</taxon>
        <taxon>Bacillota</taxon>
        <taxon>Clostridia</taxon>
        <taxon>Eubacteriales</taxon>
        <taxon>Oscillospiraceae</taxon>
        <taxon>Ruminococcus</taxon>
    </lineage>
</organism>
<dbReference type="EMBL" id="JAEQMG010000011">
    <property type="protein sequence ID" value="MBK6087180.1"/>
    <property type="molecule type" value="Genomic_DNA"/>
</dbReference>
<proteinExistence type="predicted"/>
<dbReference type="AlphaFoldDB" id="A0A934TY44"/>
<name>A0A934TY44_9FIRM</name>
<keyword evidence="2" id="KW-1185">Reference proteome</keyword>